<feature type="transmembrane region" description="Helical" evidence="7">
    <location>
        <begin position="268"/>
        <end position="294"/>
    </location>
</feature>
<accession>A0ABS4NN03</accession>
<evidence type="ECO:0000313" key="9">
    <source>
        <dbReference type="EMBL" id="MBP2110800.1"/>
    </source>
</evidence>
<feature type="transmembrane region" description="Helical" evidence="7">
    <location>
        <begin position="753"/>
        <end position="777"/>
    </location>
</feature>
<feature type="domain" description="ABC3 transporter permease C-terminal" evidence="8">
    <location>
        <begin position="704"/>
        <end position="818"/>
    </location>
</feature>
<evidence type="ECO:0000259" key="8">
    <source>
        <dbReference type="Pfam" id="PF02687"/>
    </source>
</evidence>
<comment type="subcellular location">
    <subcellularLocation>
        <location evidence="1">Cell membrane</location>
        <topology evidence="1">Multi-pass membrane protein</topology>
    </subcellularLocation>
</comment>
<dbReference type="Proteomes" id="UP000773462">
    <property type="component" value="Unassembled WGS sequence"/>
</dbReference>
<feature type="transmembrane region" description="Helical" evidence="7">
    <location>
        <begin position="318"/>
        <end position="345"/>
    </location>
</feature>
<feature type="transmembrane region" description="Helical" evidence="7">
    <location>
        <begin position="381"/>
        <end position="400"/>
    </location>
</feature>
<evidence type="ECO:0000256" key="5">
    <source>
        <dbReference type="ARBA" id="ARBA00023136"/>
    </source>
</evidence>
<feature type="domain" description="ABC3 transporter permease C-terminal" evidence="8">
    <location>
        <begin position="277"/>
        <end position="411"/>
    </location>
</feature>
<dbReference type="InterPro" id="IPR050250">
    <property type="entry name" value="Macrolide_Exporter_MacB"/>
</dbReference>
<comment type="similarity">
    <text evidence="6">Belongs to the ABC-4 integral membrane protein family.</text>
</comment>
<evidence type="ECO:0000313" key="10">
    <source>
        <dbReference type="Proteomes" id="UP000773462"/>
    </source>
</evidence>
<keyword evidence="4 7" id="KW-1133">Transmembrane helix</keyword>
<keyword evidence="3 7" id="KW-0812">Transmembrane</keyword>
<name>A0ABS4NN03_9BACL</name>
<proteinExistence type="inferred from homology"/>
<sequence length="827" mass="90493">MKSYRSLVWKELNNQKITSVLILIAIILSTIMTTVIGQSLGILSALRQQQAAALNGNRYVTFHQLTQEQKEKLNFDNRLSFSGSFMNIGTSVIPNTKLSIWLREYEDDTLSVYPSITQLSSGRLPQSPHEVALPQDALNLLNFSGKLGDHITLPIRISLIRDDQAPFEYKTTFTLTGILKSNYLGYVSGGVNGIAGQGTAEQLLPKKYQLYSTDVRMINKNHFQNTVDDIAAQFALPEYCIQYNDILLAAVGIDYTHKSDDSDNGSGFPFMAVASVLVGTLVLLASGLVIYNILKISVTKRIREYGTLRALGAERSKLYILVSLQLALLCGIGVPAGITFGILFAKGITISATSLLSPDLFLTSSSEELALLIAKNSSGKILPLLISTVITLLFAYLAAFPAARYAAKVSPTLAMSGPSIRVGRKNRKARRIRSFEAFYARMNMKRNKGRTTITILSLFMSITVFIALQSFSTLLDTSTAVQKMHIGDYSITNKTTGFSPEVVKELKSLADITSVSTLKYSLYTQDSKGQMPISTSFSLQPGEALHIIGVDEDRLKMIAPALTQPELQDLKAGKACIIKNPIAINYGDTRLSSTLISVGDNISVNNLTLQVLHESSNSITLDNDGFVNGVQIIVYDTIYDQITETINYSELYPVLSPNADKENVEKVITQISEQAGGGQWLSYQDTDTQLAESYQQIKWLAWGLILFIGLIGILNIINTVYTNIHTRITEIGVQRAIGMSISSLYKTFLWEGAYYGIIAAIAGSIAGYSCSIFVSAAKTDTIELIPVPFLPIMGAAFISIVVCLTATCIPLRKIADMSIVDSIETVQ</sequence>
<gene>
    <name evidence="9" type="ORF">J2Z70_000940</name>
</gene>
<reference evidence="9 10" key="1">
    <citation type="submission" date="2021-03" db="EMBL/GenBank/DDBJ databases">
        <title>Genomic Encyclopedia of Type Strains, Phase IV (KMG-IV): sequencing the most valuable type-strain genomes for metagenomic binning, comparative biology and taxonomic classification.</title>
        <authorList>
            <person name="Goeker M."/>
        </authorList>
    </citation>
    <scope>NUCLEOTIDE SEQUENCE [LARGE SCALE GENOMIC DNA]</scope>
    <source>
        <strain evidence="9 10">DSM 101953</strain>
    </source>
</reference>
<feature type="transmembrane region" description="Helical" evidence="7">
    <location>
        <begin position="20"/>
        <end position="46"/>
    </location>
</feature>
<dbReference type="RefSeq" id="WP_036727205.1">
    <property type="nucleotide sequence ID" value="NZ_JAGGLV010000002.1"/>
</dbReference>
<evidence type="ECO:0000256" key="4">
    <source>
        <dbReference type="ARBA" id="ARBA00022989"/>
    </source>
</evidence>
<evidence type="ECO:0000256" key="6">
    <source>
        <dbReference type="ARBA" id="ARBA00038076"/>
    </source>
</evidence>
<evidence type="ECO:0000256" key="1">
    <source>
        <dbReference type="ARBA" id="ARBA00004651"/>
    </source>
</evidence>
<dbReference type="EMBL" id="JAGGLV010000002">
    <property type="protein sequence ID" value="MBP2110800.1"/>
    <property type="molecule type" value="Genomic_DNA"/>
</dbReference>
<dbReference type="InterPro" id="IPR003838">
    <property type="entry name" value="ABC3_permease_C"/>
</dbReference>
<feature type="transmembrane region" description="Helical" evidence="7">
    <location>
        <begin position="699"/>
        <end position="717"/>
    </location>
</feature>
<protein>
    <submittedName>
        <fullName evidence="9">ABC-type antimicrobial peptide transport system permease subunit</fullName>
    </submittedName>
</protein>
<evidence type="ECO:0000256" key="7">
    <source>
        <dbReference type="SAM" id="Phobius"/>
    </source>
</evidence>
<comment type="caution">
    <text evidence="9">The sequence shown here is derived from an EMBL/GenBank/DDBJ whole genome shotgun (WGS) entry which is preliminary data.</text>
</comment>
<feature type="transmembrane region" description="Helical" evidence="7">
    <location>
        <begin position="789"/>
        <end position="809"/>
    </location>
</feature>
<dbReference type="Pfam" id="PF02687">
    <property type="entry name" value="FtsX"/>
    <property type="match status" value="2"/>
</dbReference>
<evidence type="ECO:0000256" key="3">
    <source>
        <dbReference type="ARBA" id="ARBA00022692"/>
    </source>
</evidence>
<dbReference type="PANTHER" id="PTHR30572:SF4">
    <property type="entry name" value="ABC TRANSPORTER PERMEASE YTRF"/>
    <property type="match status" value="1"/>
</dbReference>
<evidence type="ECO:0000256" key="2">
    <source>
        <dbReference type="ARBA" id="ARBA00022475"/>
    </source>
</evidence>
<keyword evidence="5 7" id="KW-0472">Membrane</keyword>
<organism evidence="9 10">
    <name type="scientific">Paenibacillus silagei</name>
    <dbReference type="NCBI Taxonomy" id="1670801"/>
    <lineage>
        <taxon>Bacteria</taxon>
        <taxon>Bacillati</taxon>
        <taxon>Bacillota</taxon>
        <taxon>Bacilli</taxon>
        <taxon>Bacillales</taxon>
        <taxon>Paenibacillaceae</taxon>
        <taxon>Paenibacillus</taxon>
    </lineage>
</organism>
<keyword evidence="10" id="KW-1185">Reference proteome</keyword>
<keyword evidence="2" id="KW-1003">Cell membrane</keyword>
<dbReference type="PANTHER" id="PTHR30572">
    <property type="entry name" value="MEMBRANE COMPONENT OF TRANSPORTER-RELATED"/>
    <property type="match status" value="1"/>
</dbReference>
<feature type="transmembrane region" description="Helical" evidence="7">
    <location>
        <begin position="451"/>
        <end position="471"/>
    </location>
</feature>